<dbReference type="Pfam" id="PF00172">
    <property type="entry name" value="Zn_clus"/>
    <property type="match status" value="1"/>
</dbReference>
<dbReference type="PROSITE" id="PS50048">
    <property type="entry name" value="ZN2_CY6_FUNGAL_2"/>
    <property type="match status" value="1"/>
</dbReference>
<reference evidence="8" key="2">
    <citation type="journal article" date="2023" name="IMA Fungus">
        <title>Comparative genomic study of the Penicillium genus elucidates a diverse pangenome and 15 lateral gene transfer events.</title>
        <authorList>
            <person name="Petersen C."/>
            <person name="Sorensen T."/>
            <person name="Nielsen M.R."/>
            <person name="Sondergaard T.E."/>
            <person name="Sorensen J.L."/>
            <person name="Fitzpatrick D.A."/>
            <person name="Frisvad J.C."/>
            <person name="Nielsen K.L."/>
        </authorList>
    </citation>
    <scope>NUCLEOTIDE SEQUENCE</scope>
    <source>
        <strain evidence="8">IBT 35673</strain>
    </source>
</reference>
<keyword evidence="3" id="KW-0805">Transcription regulation</keyword>
<keyword evidence="4" id="KW-0238">DNA-binding</keyword>
<name>A0A9W9Q9N7_PENBR</name>
<sequence>MNPSAHQIGMPATPKPKKCQKACERCRSMKVKCSGSSPCTRCARRKKPCHFPVEENRISVSERYLRELEAHINRSGSSGQNTVLPHPDHSPLEETLFMGNEDTEIPPTPHTSDTLLENQAHIGWQPARHGMGPPLHTPETPRRGYEENRAITHTSHQSRFSKNPLVDRDPSFAQTPDGRFWYMGPTSSWSFCRRVLALIGRKVPESNCPPDPFHIDGTAFKLHWRPFPPDEVPDVTNLPPLDYALFLFNTVKFYFGFLSFMIDETSYLRDLHEFYKDPAAKASSARPWYCQYLLVLAFGKAFLTQKNHSGTPPGHQYASRAMALLPDLSGIDENPLACIQALSLGAVYLQSIDMRRAAFQHIGHALRGCIIEGIHRHVPEEICGPELSQRCRTIFWVVYMLDREFSALIGAPSSIRDEDITVKLPAEMDNSVEHINLTLHVRLSRLMATILTTVYGVDNDFDDTLVRSTQSILHSMAELSQDLTDFLDTHFHGLISRASKMAIRLMLAHHHCVVLTTRPLVMCALHMHIERTERQTSQTIALSNPVSSLLQCCAESAQTILQTLRVLADDDLMDAFLPFQIEDASSSAFVLYLIRAIAPSVISNDGWCENLECVLDKLISKGNLAAPLRRLELRQLEHVLAPLTPKLSYRPPPRDVHEENEINEESYMFDQEEFEWDMLGLNSSVSLPPQELLDLADQLDVEGIMQSVGG</sequence>
<dbReference type="EMBL" id="JAPZBQ010000005">
    <property type="protein sequence ID" value="KAJ5329580.1"/>
    <property type="molecule type" value="Genomic_DNA"/>
</dbReference>
<dbReference type="Pfam" id="PF04082">
    <property type="entry name" value="Fungal_trans"/>
    <property type="match status" value="1"/>
</dbReference>
<keyword evidence="2" id="KW-0479">Metal-binding</keyword>
<organism evidence="8 9">
    <name type="scientific">Penicillium brevicompactum</name>
    <dbReference type="NCBI Taxonomy" id="5074"/>
    <lineage>
        <taxon>Eukaryota</taxon>
        <taxon>Fungi</taxon>
        <taxon>Dikarya</taxon>
        <taxon>Ascomycota</taxon>
        <taxon>Pezizomycotina</taxon>
        <taxon>Eurotiomycetes</taxon>
        <taxon>Eurotiomycetidae</taxon>
        <taxon>Eurotiales</taxon>
        <taxon>Aspergillaceae</taxon>
        <taxon>Penicillium</taxon>
    </lineage>
</organism>
<dbReference type="GO" id="GO:0006351">
    <property type="term" value="P:DNA-templated transcription"/>
    <property type="evidence" value="ECO:0007669"/>
    <property type="project" value="InterPro"/>
</dbReference>
<dbReference type="PANTHER" id="PTHR47540:SF6">
    <property type="entry name" value="ZN(II)2CYS6 TRANSCRIPTION FACTOR (EUROFUNG)"/>
    <property type="match status" value="1"/>
</dbReference>
<keyword evidence="5" id="KW-0804">Transcription</keyword>
<dbReference type="CDD" id="cd12148">
    <property type="entry name" value="fungal_TF_MHR"/>
    <property type="match status" value="1"/>
</dbReference>
<feature type="domain" description="Zn(2)-C6 fungal-type" evidence="7">
    <location>
        <begin position="22"/>
        <end position="51"/>
    </location>
</feature>
<dbReference type="GO" id="GO:0000981">
    <property type="term" value="F:DNA-binding transcription factor activity, RNA polymerase II-specific"/>
    <property type="evidence" value="ECO:0007669"/>
    <property type="project" value="InterPro"/>
</dbReference>
<dbReference type="SMART" id="SM00906">
    <property type="entry name" value="Fungal_trans"/>
    <property type="match status" value="1"/>
</dbReference>
<dbReference type="PROSITE" id="PS00463">
    <property type="entry name" value="ZN2_CY6_FUNGAL_1"/>
    <property type="match status" value="1"/>
</dbReference>
<proteinExistence type="predicted"/>
<comment type="caution">
    <text evidence="8">The sequence shown here is derived from an EMBL/GenBank/DDBJ whole genome shotgun (WGS) entry which is preliminary data.</text>
</comment>
<accession>A0A9W9Q9N7</accession>
<evidence type="ECO:0000313" key="9">
    <source>
        <dbReference type="Proteomes" id="UP001147695"/>
    </source>
</evidence>
<evidence type="ECO:0000313" key="8">
    <source>
        <dbReference type="EMBL" id="KAJ5329580.1"/>
    </source>
</evidence>
<evidence type="ECO:0000256" key="4">
    <source>
        <dbReference type="ARBA" id="ARBA00023125"/>
    </source>
</evidence>
<dbReference type="GO" id="GO:0043565">
    <property type="term" value="F:sequence-specific DNA binding"/>
    <property type="evidence" value="ECO:0007669"/>
    <property type="project" value="TreeGrafter"/>
</dbReference>
<dbReference type="PANTHER" id="PTHR47540">
    <property type="entry name" value="THIAMINE REPRESSIBLE GENES REGULATORY PROTEIN THI5"/>
    <property type="match status" value="1"/>
</dbReference>
<dbReference type="GO" id="GO:0045944">
    <property type="term" value="P:positive regulation of transcription by RNA polymerase II"/>
    <property type="evidence" value="ECO:0007669"/>
    <property type="project" value="TreeGrafter"/>
</dbReference>
<dbReference type="Gene3D" id="4.10.240.10">
    <property type="entry name" value="Zn(2)-C6 fungal-type DNA-binding domain"/>
    <property type="match status" value="1"/>
</dbReference>
<evidence type="ECO:0000256" key="3">
    <source>
        <dbReference type="ARBA" id="ARBA00023015"/>
    </source>
</evidence>
<dbReference type="InterPro" id="IPR051711">
    <property type="entry name" value="Stress_Response_Reg"/>
</dbReference>
<evidence type="ECO:0000256" key="5">
    <source>
        <dbReference type="ARBA" id="ARBA00023163"/>
    </source>
</evidence>
<reference evidence="8" key="1">
    <citation type="submission" date="2022-12" db="EMBL/GenBank/DDBJ databases">
        <authorList>
            <person name="Petersen C."/>
        </authorList>
    </citation>
    <scope>NUCLEOTIDE SEQUENCE</scope>
    <source>
        <strain evidence="8">IBT 35673</strain>
    </source>
</reference>
<evidence type="ECO:0000256" key="2">
    <source>
        <dbReference type="ARBA" id="ARBA00022723"/>
    </source>
</evidence>
<dbReference type="CDD" id="cd00067">
    <property type="entry name" value="GAL4"/>
    <property type="match status" value="1"/>
</dbReference>
<dbReference type="AlphaFoldDB" id="A0A9W9Q9N7"/>
<protein>
    <submittedName>
        <fullName evidence="8">Transcriptional regulator family: Fungal Specific TF</fullName>
    </submittedName>
</protein>
<gene>
    <name evidence="8" type="ORF">N7452_009970</name>
</gene>
<dbReference type="InterPro" id="IPR036864">
    <property type="entry name" value="Zn2-C6_fun-type_DNA-bd_sf"/>
</dbReference>
<dbReference type="SUPFAM" id="SSF57701">
    <property type="entry name" value="Zn2/Cys6 DNA-binding domain"/>
    <property type="match status" value="1"/>
</dbReference>
<dbReference type="GO" id="GO:0008270">
    <property type="term" value="F:zinc ion binding"/>
    <property type="evidence" value="ECO:0007669"/>
    <property type="project" value="InterPro"/>
</dbReference>
<evidence type="ECO:0000256" key="6">
    <source>
        <dbReference type="ARBA" id="ARBA00023242"/>
    </source>
</evidence>
<dbReference type="Proteomes" id="UP001147695">
    <property type="component" value="Unassembled WGS sequence"/>
</dbReference>
<dbReference type="InterPro" id="IPR001138">
    <property type="entry name" value="Zn2Cys6_DnaBD"/>
</dbReference>
<comment type="subcellular location">
    <subcellularLocation>
        <location evidence="1">Nucleus</location>
    </subcellularLocation>
</comment>
<evidence type="ECO:0000259" key="7">
    <source>
        <dbReference type="PROSITE" id="PS50048"/>
    </source>
</evidence>
<evidence type="ECO:0000256" key="1">
    <source>
        <dbReference type="ARBA" id="ARBA00004123"/>
    </source>
</evidence>
<dbReference type="GO" id="GO:0005634">
    <property type="term" value="C:nucleus"/>
    <property type="evidence" value="ECO:0007669"/>
    <property type="project" value="UniProtKB-SubCell"/>
</dbReference>
<dbReference type="SMART" id="SM00066">
    <property type="entry name" value="GAL4"/>
    <property type="match status" value="1"/>
</dbReference>
<dbReference type="InterPro" id="IPR007219">
    <property type="entry name" value="XnlR_reg_dom"/>
</dbReference>
<keyword evidence="6" id="KW-0539">Nucleus</keyword>